<evidence type="ECO:0000256" key="1">
    <source>
        <dbReference type="SAM" id="MobiDB-lite"/>
    </source>
</evidence>
<dbReference type="AlphaFoldDB" id="A0A5B7KNW5"/>
<keyword evidence="3" id="KW-1185">Reference proteome</keyword>
<feature type="region of interest" description="Disordered" evidence="1">
    <location>
        <begin position="44"/>
        <end position="74"/>
    </location>
</feature>
<dbReference type="Proteomes" id="UP000324222">
    <property type="component" value="Unassembled WGS sequence"/>
</dbReference>
<evidence type="ECO:0000313" key="3">
    <source>
        <dbReference type="Proteomes" id="UP000324222"/>
    </source>
</evidence>
<dbReference type="EMBL" id="VSRR010151524">
    <property type="protein sequence ID" value="MPD06495.1"/>
    <property type="molecule type" value="Genomic_DNA"/>
</dbReference>
<organism evidence="2 3">
    <name type="scientific">Portunus trituberculatus</name>
    <name type="common">Swimming crab</name>
    <name type="synonym">Neptunus trituberculatus</name>
    <dbReference type="NCBI Taxonomy" id="210409"/>
    <lineage>
        <taxon>Eukaryota</taxon>
        <taxon>Metazoa</taxon>
        <taxon>Ecdysozoa</taxon>
        <taxon>Arthropoda</taxon>
        <taxon>Crustacea</taxon>
        <taxon>Multicrustacea</taxon>
        <taxon>Malacostraca</taxon>
        <taxon>Eumalacostraca</taxon>
        <taxon>Eucarida</taxon>
        <taxon>Decapoda</taxon>
        <taxon>Pleocyemata</taxon>
        <taxon>Brachyura</taxon>
        <taxon>Eubrachyura</taxon>
        <taxon>Portunoidea</taxon>
        <taxon>Portunidae</taxon>
        <taxon>Portuninae</taxon>
        <taxon>Portunus</taxon>
    </lineage>
</organism>
<comment type="caution">
    <text evidence="2">The sequence shown here is derived from an EMBL/GenBank/DDBJ whole genome shotgun (WGS) entry which is preliminary data.</text>
</comment>
<sequence length="74" mass="8223">MVAGVECCGGRTDKCTPTAVVSKVMSVHLRRFLTVVWTQQGGKKRRKALRESTARELKKRHGAQGMVQKGRVVK</sequence>
<name>A0A5B7KNW5_PORTR</name>
<accession>A0A5B7KNW5</accession>
<reference evidence="2 3" key="1">
    <citation type="submission" date="2019-05" db="EMBL/GenBank/DDBJ databases">
        <title>Another draft genome of Portunus trituberculatus and its Hox gene families provides insights of decapod evolution.</title>
        <authorList>
            <person name="Jeong J.-H."/>
            <person name="Song I."/>
            <person name="Kim S."/>
            <person name="Choi T."/>
            <person name="Kim D."/>
            <person name="Ryu S."/>
            <person name="Kim W."/>
        </authorList>
    </citation>
    <scope>NUCLEOTIDE SEQUENCE [LARGE SCALE GENOMIC DNA]</scope>
    <source>
        <tissue evidence="2">Muscle</tissue>
    </source>
</reference>
<proteinExistence type="predicted"/>
<gene>
    <name evidence="2" type="ORF">E2C01_102309</name>
</gene>
<protein>
    <submittedName>
        <fullName evidence="2">Uncharacterized protein</fullName>
    </submittedName>
</protein>
<evidence type="ECO:0000313" key="2">
    <source>
        <dbReference type="EMBL" id="MPD06495.1"/>
    </source>
</evidence>